<evidence type="ECO:0000259" key="2">
    <source>
        <dbReference type="Pfam" id="PF00168"/>
    </source>
</evidence>
<comment type="caution">
    <text evidence="3">The sequence shown here is derived from an EMBL/GenBank/DDBJ whole genome shotgun (WGS) entry which is preliminary data.</text>
</comment>
<proteinExistence type="predicted"/>
<feature type="compositionally biased region" description="Low complexity" evidence="1">
    <location>
        <begin position="84"/>
        <end position="102"/>
    </location>
</feature>
<dbReference type="Proteomes" id="UP001165121">
    <property type="component" value="Unassembled WGS sequence"/>
</dbReference>
<dbReference type="EMBL" id="BSXT01000437">
    <property type="protein sequence ID" value="GMF27442.1"/>
    <property type="molecule type" value="Genomic_DNA"/>
</dbReference>
<accession>A0A9W6U7E9</accession>
<feature type="compositionally biased region" description="Low complexity" evidence="1">
    <location>
        <begin position="147"/>
        <end position="168"/>
    </location>
</feature>
<dbReference type="InterPro" id="IPR035892">
    <property type="entry name" value="C2_domain_sf"/>
</dbReference>
<dbReference type="InterPro" id="IPR000008">
    <property type="entry name" value="C2_dom"/>
</dbReference>
<feature type="region of interest" description="Disordered" evidence="1">
    <location>
        <begin position="82"/>
        <end position="213"/>
    </location>
</feature>
<dbReference type="SUPFAM" id="SSF49562">
    <property type="entry name" value="C2 domain (Calcium/lipid-binding domain, CaLB)"/>
    <property type="match status" value="1"/>
</dbReference>
<evidence type="ECO:0000313" key="3">
    <source>
        <dbReference type="EMBL" id="GMF27442.1"/>
    </source>
</evidence>
<keyword evidence="4" id="KW-1185">Reference proteome</keyword>
<evidence type="ECO:0000313" key="4">
    <source>
        <dbReference type="Proteomes" id="UP001165121"/>
    </source>
</evidence>
<feature type="domain" description="C2" evidence="2">
    <location>
        <begin position="248"/>
        <end position="346"/>
    </location>
</feature>
<feature type="compositionally biased region" description="Low complexity" evidence="1">
    <location>
        <begin position="180"/>
        <end position="209"/>
    </location>
</feature>
<dbReference type="AlphaFoldDB" id="A0A9W6U7E9"/>
<feature type="region of interest" description="Disordered" evidence="1">
    <location>
        <begin position="1"/>
        <end position="36"/>
    </location>
</feature>
<gene>
    <name evidence="3" type="ORF">Pfra01_000544700</name>
</gene>
<sequence>MLGSRVKSIWQTRVSRSKSRENQEDPEAHDACLEPEVDYRESVIESKVVPVATPHTPALDANFYKYSMDESVYVSNVVSIDDATPVSPTTSSATSGSTTESPLSTAEKLPEKPSTNPVTSMFRTFSDSRMFPRNKASAAPGQEPSPSAAATTTTTASASNSSTRFSFAPPIPTPWRTSRSASDCTPSTAPSSSSSSSTFPFPSAGTSSSLPPREAAENALNNVHNLCSRTRTAVLSTISRGSPYGELVVVDIMEARGLAADRDERGLDQPFTVSLQLGRSNRKSKTTSRENLSVNERFVFWLPSSPTNGQRALDVFVLGGENRNLGEVHLSLSMPVNEVFGDWYPLVSRADGLKHGSIRVAIQRVVLTSSPMVEAAQSLSERATCITFSDSTCYGELLPELWSSFPGSEPEVASSPPKESTKLGRLIGIQEHVQRDVF</sequence>
<dbReference type="Pfam" id="PF00168">
    <property type="entry name" value="C2"/>
    <property type="match status" value="1"/>
</dbReference>
<dbReference type="Gene3D" id="2.60.40.150">
    <property type="entry name" value="C2 domain"/>
    <property type="match status" value="1"/>
</dbReference>
<protein>
    <submittedName>
        <fullName evidence="3">Unnamed protein product</fullName>
    </submittedName>
</protein>
<organism evidence="3 4">
    <name type="scientific">Phytophthora fragariaefolia</name>
    <dbReference type="NCBI Taxonomy" id="1490495"/>
    <lineage>
        <taxon>Eukaryota</taxon>
        <taxon>Sar</taxon>
        <taxon>Stramenopiles</taxon>
        <taxon>Oomycota</taxon>
        <taxon>Peronosporomycetes</taxon>
        <taxon>Peronosporales</taxon>
        <taxon>Peronosporaceae</taxon>
        <taxon>Phytophthora</taxon>
    </lineage>
</organism>
<name>A0A9W6U7E9_9STRA</name>
<evidence type="ECO:0000256" key="1">
    <source>
        <dbReference type="SAM" id="MobiDB-lite"/>
    </source>
</evidence>
<feature type="compositionally biased region" description="Polar residues" evidence="1">
    <location>
        <begin position="113"/>
        <end position="127"/>
    </location>
</feature>
<reference evidence="3" key="1">
    <citation type="submission" date="2023-04" db="EMBL/GenBank/DDBJ databases">
        <title>Phytophthora fragariaefolia NBRC 109709.</title>
        <authorList>
            <person name="Ichikawa N."/>
            <person name="Sato H."/>
            <person name="Tonouchi N."/>
        </authorList>
    </citation>
    <scope>NUCLEOTIDE SEQUENCE</scope>
    <source>
        <strain evidence="3">NBRC 109709</strain>
    </source>
</reference>
<dbReference type="OrthoDB" id="270970at2759"/>
<feature type="compositionally biased region" description="Basic and acidic residues" evidence="1">
    <location>
        <begin position="18"/>
        <end position="36"/>
    </location>
</feature>